<evidence type="ECO:0000259" key="3">
    <source>
        <dbReference type="PROSITE" id="PS50076"/>
    </source>
</evidence>
<feature type="domain" description="J" evidence="3">
    <location>
        <begin position="5"/>
        <end position="72"/>
    </location>
</feature>
<dbReference type="Gene3D" id="1.10.287.110">
    <property type="entry name" value="DnaJ domain"/>
    <property type="match status" value="1"/>
</dbReference>
<protein>
    <recommendedName>
        <fullName evidence="3">J domain-containing protein</fullName>
    </recommendedName>
</protein>
<proteinExistence type="predicted"/>
<dbReference type="EMBL" id="GIBP01007297">
    <property type="protein sequence ID" value="NDV36266.1"/>
    <property type="molecule type" value="Transcribed_RNA"/>
</dbReference>
<dbReference type="SMART" id="SM01173">
    <property type="entry name" value="DUF4187"/>
    <property type="match status" value="1"/>
</dbReference>
<dbReference type="CDD" id="cd06257">
    <property type="entry name" value="DnaJ"/>
    <property type="match status" value="1"/>
</dbReference>
<organism evidence="4">
    <name type="scientific">Arcella intermedia</name>
    <dbReference type="NCBI Taxonomy" id="1963864"/>
    <lineage>
        <taxon>Eukaryota</taxon>
        <taxon>Amoebozoa</taxon>
        <taxon>Tubulinea</taxon>
        <taxon>Elardia</taxon>
        <taxon>Arcellinida</taxon>
        <taxon>Sphaerothecina</taxon>
        <taxon>Arcellidae</taxon>
        <taxon>Arcella</taxon>
    </lineage>
</organism>
<dbReference type="SUPFAM" id="SSF46565">
    <property type="entry name" value="Chaperone J-domain"/>
    <property type="match status" value="1"/>
</dbReference>
<accession>A0A6B2LGS0</accession>
<dbReference type="AlphaFoldDB" id="A0A6B2LGS0"/>
<reference evidence="4" key="1">
    <citation type="journal article" date="2020" name="J. Eukaryot. Microbiol.">
        <title>De novo Sequencing, Assembly and Annotation of the Transcriptome for the Free-Living Testate Amoeba Arcella intermedia.</title>
        <authorList>
            <person name="Ribeiro G.M."/>
            <person name="Porfirio-Sousa A.L."/>
            <person name="Maurer-Alcala X.X."/>
            <person name="Katz L.A."/>
            <person name="Lahr D.J.G."/>
        </authorList>
    </citation>
    <scope>NUCLEOTIDE SEQUENCE</scope>
</reference>
<dbReference type="InterPro" id="IPR036869">
    <property type="entry name" value="J_dom_sf"/>
</dbReference>
<dbReference type="PANTHER" id="PTHR43908">
    <property type="entry name" value="AT29763P-RELATED"/>
    <property type="match status" value="1"/>
</dbReference>
<dbReference type="GO" id="GO:0030544">
    <property type="term" value="F:Hsp70 protein binding"/>
    <property type="evidence" value="ECO:0007669"/>
    <property type="project" value="TreeGrafter"/>
</dbReference>
<evidence type="ECO:0000256" key="1">
    <source>
        <dbReference type="SAM" id="Coils"/>
    </source>
</evidence>
<keyword evidence="1" id="KW-0175">Coiled coil</keyword>
<evidence type="ECO:0000256" key="2">
    <source>
        <dbReference type="SAM" id="MobiDB-lite"/>
    </source>
</evidence>
<dbReference type="SMART" id="SM00271">
    <property type="entry name" value="DnaJ"/>
    <property type="match status" value="1"/>
</dbReference>
<name>A0A6B2LGS0_9EUKA</name>
<dbReference type="Pfam" id="PF00226">
    <property type="entry name" value="DnaJ"/>
    <property type="match status" value="1"/>
</dbReference>
<feature type="region of interest" description="Disordered" evidence="2">
    <location>
        <begin position="77"/>
        <end position="106"/>
    </location>
</feature>
<dbReference type="InterPro" id="IPR025239">
    <property type="entry name" value="DUF4187"/>
</dbReference>
<dbReference type="InterPro" id="IPR051100">
    <property type="entry name" value="DnaJ_subfamily_B/C"/>
</dbReference>
<dbReference type="PANTHER" id="PTHR43908:SF3">
    <property type="entry name" value="AT29763P-RELATED"/>
    <property type="match status" value="1"/>
</dbReference>
<feature type="coiled-coil region" evidence="1">
    <location>
        <begin position="109"/>
        <end position="136"/>
    </location>
</feature>
<feature type="compositionally biased region" description="Basic residues" evidence="2">
    <location>
        <begin position="78"/>
        <end position="96"/>
    </location>
</feature>
<dbReference type="PROSITE" id="PS50076">
    <property type="entry name" value="DNAJ_2"/>
    <property type="match status" value="1"/>
</dbReference>
<dbReference type="PRINTS" id="PR00625">
    <property type="entry name" value="JDOMAIN"/>
</dbReference>
<sequence length="222" mass="25279">MSSANHYECLLLPVSREVVPSVVRKAYKGIALKVHPDKCTSPQAQSAFQALSEAFEVLYDEKTQRAYYEEVVRAPTGAKRRRGDAGRKAKRRKSGGGRRTEAAPVSKSWEEFEEDLRRKKEREEELREEFHSKMKREYAQKAVLRDLKTASAICEQLDVRSGKEEGGDLWPLCDLKGLSEIELAGKLSLLNNHLRLEHCYCYICGIHFHSLTDMQSNCSCTP</sequence>
<dbReference type="GO" id="GO:0005789">
    <property type="term" value="C:endoplasmic reticulum membrane"/>
    <property type="evidence" value="ECO:0007669"/>
    <property type="project" value="TreeGrafter"/>
</dbReference>
<dbReference type="GO" id="GO:0071218">
    <property type="term" value="P:cellular response to misfolded protein"/>
    <property type="evidence" value="ECO:0007669"/>
    <property type="project" value="TreeGrafter"/>
</dbReference>
<evidence type="ECO:0000313" key="4">
    <source>
        <dbReference type="EMBL" id="NDV36266.1"/>
    </source>
</evidence>
<dbReference type="InterPro" id="IPR001623">
    <property type="entry name" value="DnaJ_domain"/>
</dbReference>
<dbReference type="Pfam" id="PF13821">
    <property type="entry name" value="DUF4187"/>
    <property type="match status" value="1"/>
</dbReference>